<dbReference type="OrthoDB" id="10264595at2759"/>
<dbReference type="Pfam" id="PF01602">
    <property type="entry name" value="Adaptin_N"/>
    <property type="match status" value="1"/>
</dbReference>
<dbReference type="GO" id="GO:0006623">
    <property type="term" value="P:protein targeting to vacuole"/>
    <property type="evidence" value="ECO:0007669"/>
    <property type="project" value="TreeGrafter"/>
</dbReference>
<evidence type="ECO:0000313" key="12">
    <source>
        <dbReference type="EMBL" id="OZJ03164.1"/>
    </source>
</evidence>
<proteinExistence type="inferred from homology"/>
<feature type="region of interest" description="Disordered" evidence="10">
    <location>
        <begin position="888"/>
        <end position="950"/>
    </location>
</feature>
<dbReference type="SMART" id="SM01354">
    <property type="entry name" value="BLVR"/>
    <property type="match status" value="1"/>
</dbReference>
<evidence type="ECO:0000256" key="9">
    <source>
        <dbReference type="ARBA" id="ARBA00083145"/>
    </source>
</evidence>
<evidence type="ECO:0000313" key="13">
    <source>
        <dbReference type="Proteomes" id="UP000242875"/>
    </source>
</evidence>
<feature type="region of interest" description="Disordered" evidence="10">
    <location>
        <begin position="849"/>
        <end position="868"/>
    </location>
</feature>
<keyword evidence="6" id="KW-0653">Protein transport</keyword>
<keyword evidence="5" id="KW-0677">Repeat</keyword>
<dbReference type="SUPFAM" id="SSF48371">
    <property type="entry name" value="ARM repeat"/>
    <property type="match status" value="1"/>
</dbReference>
<dbReference type="InterPro" id="IPR011989">
    <property type="entry name" value="ARM-like"/>
</dbReference>
<feature type="domain" description="AP-3 complex subunit delta" evidence="11">
    <location>
        <begin position="697"/>
        <end position="820"/>
    </location>
</feature>
<evidence type="ECO:0000256" key="8">
    <source>
        <dbReference type="ARBA" id="ARBA00076742"/>
    </source>
</evidence>
<dbReference type="FunFam" id="1.25.10.10:FF:000251">
    <property type="entry name" value="AP-3 complex subunit delta"/>
    <property type="match status" value="1"/>
</dbReference>
<dbReference type="InterPro" id="IPR058898">
    <property type="entry name" value="Mu_AP3"/>
</dbReference>
<sequence length="1201" mass="133212">MFEKTLTDLIRGIRANKRNESKYIAACLQEIRQEVKSSDPDIKSNAIAKLTYLQMLGYDMSWAAFHVVEVMSSPKFFVKRTGYLAAAQSFQQNTDVLMLTTNLIRKDLASAQPLDIAVALNGLSHIVTPDLARDLSQDLVSMLTHSRPYIRKKVVLMLYKVFLRFPEALRLSFPRLREKLEDPDPSVVSAAVNVICELSRKNPKNYLALAPQLFKLLTSSSNNWMLIKIVKLFAALTPLEPRLAKKLLPPLTTLIQTTPAMSLLYECVYTVIAGGFLEMSGDQGPALAAMCANKLRIFLEDSDQNLKYIGLLALHRMLPEHTKSVAENRDIIIECVDDPDFSIRMRALDLIVGLVNRNNLIDIVKKLMSHLLPSNTGDKEGDDADDETAKPLQHQSVTVLNDPNYRLDIIHRIVHICSQNQYANITGFEWYMAILVDLTYIAGVNAGDLLTSQLLDVAVRVKSVRPYAVKIMSGLLNDQAFLDKATLPDSNAEVLYAAAWICGEYCSYLEDIPATLERLLANGVTKLSPATQALYVQNILKIYVYWVSTLVYQWDAEVQQEFLNVTQVIKEKMEAFCRSFDLEVQERASNAREIFSLVLSRMQNDANFASTNSAFLSALSTLFFTYELNPVAPKAQSKVPIPEGLDLDAWINEPLPESDKELNLDNLVLEGDGKRKHRKSKKGKKGKKAKAEESSEEDEELVAQRRAARLERLKLDPYYIGADTSTQQRLQKETAAADIDVDSIPVVKLKLGDVDLKSLQVEEQRKANKKSGGKKSSKTTRVVADSTPIVLAEEDMPDNVTLSGGEEEAKRTSNKVIELPKKSKKGVFDSDYSDLGAVDLSSPLREDEQFPNVRAYASPEESRRQEEEKIRLQRLAELQYTGEDVAITRKPKKIKKSSKNNGTTTADGAKKTKKVKRKSTSETLESPAAAYPSLDESPGKKSTTRNGNDRSFVSERLQAFADDNLTISYELSLDAPSASDICIVCALQVLNASKSILKGVRFNFPQSFDFQVVKGSASPTGASDLSLDDDVQPGASGDLIAKFKVSGNPRIGLCIRGDVRYSTNAAKKSNIEIPIPVSMFMTPIPRLEPQAFADLLTNTDEFAYAGATQFPIKSVNQASTEDALRQALQTVTQLTRLQIVEIVPGAASLYGQTCQDYKVAGLVKYSAGSDDGGLTMNLDLKCSDEDFLKGLIREVEEAFFA</sequence>
<evidence type="ECO:0000256" key="5">
    <source>
        <dbReference type="ARBA" id="ARBA00022737"/>
    </source>
</evidence>
<evidence type="ECO:0000256" key="7">
    <source>
        <dbReference type="ARBA" id="ARBA00023136"/>
    </source>
</evidence>
<organism evidence="12 13">
    <name type="scientific">Bifiguratus adelaidae</name>
    <dbReference type="NCBI Taxonomy" id="1938954"/>
    <lineage>
        <taxon>Eukaryota</taxon>
        <taxon>Fungi</taxon>
        <taxon>Fungi incertae sedis</taxon>
        <taxon>Mucoromycota</taxon>
        <taxon>Mucoromycotina</taxon>
        <taxon>Endogonomycetes</taxon>
        <taxon>Endogonales</taxon>
        <taxon>Endogonales incertae sedis</taxon>
        <taxon>Bifiguratus</taxon>
    </lineage>
</organism>
<dbReference type="GO" id="GO:0030665">
    <property type="term" value="C:clathrin-coated vesicle membrane"/>
    <property type="evidence" value="ECO:0007669"/>
    <property type="project" value="UniProtKB-SubCell"/>
</dbReference>
<keyword evidence="13" id="KW-1185">Reference proteome</keyword>
<dbReference type="PANTHER" id="PTHR22781:SF12">
    <property type="entry name" value="AP-3 COMPLEX SUBUNIT DELTA-1"/>
    <property type="match status" value="1"/>
</dbReference>
<dbReference type="GO" id="GO:0010008">
    <property type="term" value="C:endosome membrane"/>
    <property type="evidence" value="ECO:0007669"/>
    <property type="project" value="TreeGrafter"/>
</dbReference>
<name>A0A261XY49_9FUNG</name>
<dbReference type="InterPro" id="IPR016024">
    <property type="entry name" value="ARM-type_fold"/>
</dbReference>
<comment type="similarity">
    <text evidence="2">Belongs to the adaptor complexes large subunit family.</text>
</comment>
<evidence type="ECO:0000256" key="6">
    <source>
        <dbReference type="ARBA" id="ARBA00022927"/>
    </source>
</evidence>
<protein>
    <recommendedName>
        <fullName evidence="3">AP-3 complex subunit delta</fullName>
    </recommendedName>
    <alternativeName>
        <fullName evidence="9">Adaptor-related protein complex 3 subunit delta</fullName>
    </alternativeName>
    <alternativeName>
        <fullName evidence="8">Delta-adaptin 3</fullName>
    </alternativeName>
</protein>
<dbReference type="Gene3D" id="1.25.10.10">
    <property type="entry name" value="Leucine-rich Repeat Variant"/>
    <property type="match status" value="1"/>
</dbReference>
<comment type="subcellular location">
    <subcellularLocation>
        <location evidence="1">Cytoplasmic vesicle</location>
        <location evidence="1">Clathrin-coated vesicle membrane</location>
        <topology evidence="1">Peripheral membrane protein</topology>
        <orientation evidence="1">Cytoplasmic side</orientation>
    </subcellularLocation>
</comment>
<keyword evidence="7" id="KW-0472">Membrane</keyword>
<feature type="compositionally biased region" description="Basic residues" evidence="10">
    <location>
        <begin position="767"/>
        <end position="778"/>
    </location>
</feature>
<dbReference type="InterPro" id="IPR002553">
    <property type="entry name" value="Clathrin/coatomer_adapt-like_N"/>
</dbReference>
<feature type="region of interest" description="Disordered" evidence="10">
    <location>
        <begin position="763"/>
        <end position="782"/>
    </location>
</feature>
<evidence type="ECO:0000256" key="2">
    <source>
        <dbReference type="ARBA" id="ARBA00006613"/>
    </source>
</evidence>
<dbReference type="InterPro" id="IPR017105">
    <property type="entry name" value="AP3_complex_dsu"/>
</dbReference>
<dbReference type="GO" id="GO:0006896">
    <property type="term" value="P:Golgi to vacuole transport"/>
    <property type="evidence" value="ECO:0007669"/>
    <property type="project" value="TreeGrafter"/>
</dbReference>
<accession>A0A261XY49</accession>
<feature type="compositionally biased region" description="Basic residues" evidence="10">
    <location>
        <begin position="889"/>
        <end position="898"/>
    </location>
</feature>
<feature type="compositionally biased region" description="Basic residues" evidence="10">
    <location>
        <begin position="674"/>
        <end position="688"/>
    </location>
</feature>
<keyword evidence="4" id="KW-0813">Transport</keyword>
<dbReference type="InterPro" id="IPR010474">
    <property type="entry name" value="AP3D_dom_metazoa"/>
</dbReference>
<evidence type="ECO:0000259" key="11">
    <source>
        <dbReference type="SMART" id="SM01354"/>
    </source>
</evidence>
<feature type="compositionally biased region" description="Polar residues" evidence="10">
    <location>
        <begin position="940"/>
        <end position="950"/>
    </location>
</feature>
<dbReference type="Proteomes" id="UP000242875">
    <property type="component" value="Unassembled WGS sequence"/>
</dbReference>
<dbReference type="PANTHER" id="PTHR22781">
    <property type="entry name" value="DELTA ADAPTIN-RELATED"/>
    <property type="match status" value="1"/>
</dbReference>
<reference evidence="12 13" key="1">
    <citation type="journal article" date="2017" name="Mycologia">
        <title>Bifiguratus adelaidae, gen. et sp. nov., a new member of Mucoromycotina in endophytic and soil-dwelling habitats.</title>
        <authorList>
            <person name="Torres-Cruz T.J."/>
            <person name="Billingsley Tobias T.L."/>
            <person name="Almatruk M."/>
            <person name="Hesse C."/>
            <person name="Kuske C.R."/>
            <person name="Desiro A."/>
            <person name="Benucci G.M."/>
            <person name="Bonito G."/>
            <person name="Stajich J.E."/>
            <person name="Dunlap C."/>
            <person name="Arnold A.E."/>
            <person name="Porras-Alfaro A."/>
        </authorList>
    </citation>
    <scope>NUCLEOTIDE SEQUENCE [LARGE SCALE GENOMIC DNA]</scope>
    <source>
        <strain evidence="12 13">AZ0501</strain>
    </source>
</reference>
<evidence type="ECO:0000256" key="1">
    <source>
        <dbReference type="ARBA" id="ARBA00004145"/>
    </source>
</evidence>
<comment type="caution">
    <text evidence="12">The sequence shown here is derived from an EMBL/GenBank/DDBJ whole genome shotgun (WGS) entry which is preliminary data.</text>
</comment>
<evidence type="ECO:0000256" key="4">
    <source>
        <dbReference type="ARBA" id="ARBA00022448"/>
    </source>
</evidence>
<dbReference type="AlphaFoldDB" id="A0A261XY49"/>
<feature type="region of interest" description="Disordered" evidence="10">
    <location>
        <begin position="673"/>
        <end position="700"/>
    </location>
</feature>
<gene>
    <name evidence="12" type="ORF">BZG36_04066</name>
</gene>
<evidence type="ECO:0000256" key="10">
    <source>
        <dbReference type="SAM" id="MobiDB-lite"/>
    </source>
</evidence>
<dbReference type="GO" id="GO:0030123">
    <property type="term" value="C:AP-3 adaptor complex"/>
    <property type="evidence" value="ECO:0007669"/>
    <property type="project" value="InterPro"/>
</dbReference>
<evidence type="ECO:0000256" key="3">
    <source>
        <dbReference type="ARBA" id="ARBA00015717"/>
    </source>
</evidence>
<dbReference type="Pfam" id="PF26171">
    <property type="entry name" value="Mu_AP3"/>
    <property type="match status" value="1"/>
</dbReference>
<dbReference type="EMBL" id="MVBO01000100">
    <property type="protein sequence ID" value="OZJ03164.1"/>
    <property type="molecule type" value="Genomic_DNA"/>
</dbReference>